<evidence type="ECO:0000256" key="12">
    <source>
        <dbReference type="RuleBase" id="RU000461"/>
    </source>
</evidence>
<evidence type="ECO:0000256" key="6">
    <source>
        <dbReference type="ARBA" id="ARBA00022989"/>
    </source>
</evidence>
<dbReference type="PANTHER" id="PTHR24282">
    <property type="entry name" value="CYTOCHROME P450 FAMILY MEMBER"/>
    <property type="match status" value="1"/>
</dbReference>
<keyword evidence="9 12" id="KW-0503">Monooxygenase</keyword>
<dbReference type="PROSITE" id="PS00086">
    <property type="entry name" value="CYTOCHROME_P450"/>
    <property type="match status" value="1"/>
</dbReference>
<dbReference type="GO" id="GO:0016020">
    <property type="term" value="C:membrane"/>
    <property type="evidence" value="ECO:0007669"/>
    <property type="project" value="UniProtKB-SubCell"/>
</dbReference>
<dbReference type="Proteomes" id="UP001603857">
    <property type="component" value="Unassembled WGS sequence"/>
</dbReference>
<evidence type="ECO:0000256" key="4">
    <source>
        <dbReference type="ARBA" id="ARBA00022692"/>
    </source>
</evidence>
<dbReference type="Pfam" id="PF00067">
    <property type="entry name" value="p450"/>
    <property type="match status" value="1"/>
</dbReference>
<evidence type="ECO:0000256" key="11">
    <source>
        <dbReference type="PIRSR" id="PIRSR602401-1"/>
    </source>
</evidence>
<dbReference type="InterPro" id="IPR002401">
    <property type="entry name" value="Cyt_P450_E_grp-I"/>
</dbReference>
<keyword evidence="4" id="KW-0812">Transmembrane</keyword>
<dbReference type="PRINTS" id="PR00463">
    <property type="entry name" value="EP450I"/>
</dbReference>
<evidence type="ECO:0000256" key="7">
    <source>
        <dbReference type="ARBA" id="ARBA00023002"/>
    </source>
</evidence>
<protein>
    <recommendedName>
        <fullName evidence="15">Cytochrome P450</fullName>
    </recommendedName>
</protein>
<feature type="binding site" description="axial binding residue" evidence="11">
    <location>
        <position position="464"/>
    </location>
    <ligand>
        <name>heme</name>
        <dbReference type="ChEBI" id="CHEBI:30413"/>
    </ligand>
    <ligandPart>
        <name>Fe</name>
        <dbReference type="ChEBI" id="CHEBI:18248"/>
    </ligandPart>
</feature>
<dbReference type="InterPro" id="IPR017972">
    <property type="entry name" value="Cyt_P450_CS"/>
</dbReference>
<evidence type="ECO:0000256" key="10">
    <source>
        <dbReference type="ARBA" id="ARBA00023136"/>
    </source>
</evidence>
<name>A0ABD1M671_9FABA</name>
<dbReference type="PRINTS" id="PR00385">
    <property type="entry name" value="P450"/>
</dbReference>
<dbReference type="GO" id="GO:0004497">
    <property type="term" value="F:monooxygenase activity"/>
    <property type="evidence" value="ECO:0007669"/>
    <property type="project" value="UniProtKB-KW"/>
</dbReference>
<keyword evidence="10" id="KW-0472">Membrane</keyword>
<organism evidence="13 14">
    <name type="scientific">Flemingia macrophylla</name>
    <dbReference type="NCBI Taxonomy" id="520843"/>
    <lineage>
        <taxon>Eukaryota</taxon>
        <taxon>Viridiplantae</taxon>
        <taxon>Streptophyta</taxon>
        <taxon>Embryophyta</taxon>
        <taxon>Tracheophyta</taxon>
        <taxon>Spermatophyta</taxon>
        <taxon>Magnoliopsida</taxon>
        <taxon>eudicotyledons</taxon>
        <taxon>Gunneridae</taxon>
        <taxon>Pentapetalae</taxon>
        <taxon>rosids</taxon>
        <taxon>fabids</taxon>
        <taxon>Fabales</taxon>
        <taxon>Fabaceae</taxon>
        <taxon>Papilionoideae</taxon>
        <taxon>50 kb inversion clade</taxon>
        <taxon>NPAAA clade</taxon>
        <taxon>indigoferoid/millettioid clade</taxon>
        <taxon>Phaseoleae</taxon>
        <taxon>Flemingia</taxon>
    </lineage>
</organism>
<keyword evidence="14" id="KW-1185">Reference proteome</keyword>
<dbReference type="SUPFAM" id="SSF48264">
    <property type="entry name" value="Cytochrome P450"/>
    <property type="match status" value="1"/>
</dbReference>
<evidence type="ECO:0000256" key="1">
    <source>
        <dbReference type="ARBA" id="ARBA00004167"/>
    </source>
</evidence>
<dbReference type="InterPro" id="IPR050665">
    <property type="entry name" value="Cytochrome_P450_Monooxygen"/>
</dbReference>
<comment type="cofactor">
    <cofactor evidence="11">
        <name>heme</name>
        <dbReference type="ChEBI" id="CHEBI:30413"/>
    </cofactor>
</comment>
<keyword evidence="5 11" id="KW-0479">Metal-binding</keyword>
<dbReference type="CDD" id="cd20642">
    <property type="entry name" value="CYP72"/>
    <property type="match status" value="1"/>
</dbReference>
<comment type="caution">
    <text evidence="13">The sequence shown here is derived from an EMBL/GenBank/DDBJ whole genome shotgun (WGS) entry which is preliminary data.</text>
</comment>
<dbReference type="PANTHER" id="PTHR24282:SF255">
    <property type="entry name" value="CYTOCHROME P450 72A11-RELATED"/>
    <property type="match status" value="1"/>
</dbReference>
<keyword evidence="7 12" id="KW-0560">Oxidoreductase</keyword>
<evidence type="ECO:0000313" key="14">
    <source>
        <dbReference type="Proteomes" id="UP001603857"/>
    </source>
</evidence>
<keyword evidence="8 11" id="KW-0408">Iron</keyword>
<sequence>MEAVLATILILILILILLSTWKAVNWLWLTPKRLEKLLRQQGLQGNPYKLLVGDLKEFVKMRNEALSKPMNLSHDTVLRVSSFTLHSLHKHGKNCFTWFGPIPRVILTDPELIKDVLNKIDDFGKSNLNPQVRLLAPGLVSHEGEKWSKHRKIINPAFNLEKLKNMLPLFTKCCDDLISKWEGMLSIHGSCEMDVWPFLQNLACDVISRTSFGSSYEEGRRIFQHLKEQTELTLKVLLKVYIPGWRFVPTPIHRRMKEIDRHIKASLKDIINKREKELKEGEATKNDLLDILLESNQKEIQEQGNNKNVGMNLEDVIEECKLFYFAGQETTSVLLVWTMILLSRYPDWQARAREEVLNVFGHGKPNFDGLSQLKIVTMILYEVLRLYPPFIGLARKVNKDVKVGNLLLPAGAQISLPTNLVHHDCELWGDDANDFKPDRFSEGVLKATNGRASYFPFGGGPRICIGQNFSLMEAKIVVSMILQRFSFELSPTYTHAPTPVISLQPQYGAHVILRKVEI</sequence>
<dbReference type="Gene3D" id="1.10.630.10">
    <property type="entry name" value="Cytochrome P450"/>
    <property type="match status" value="1"/>
</dbReference>
<accession>A0ABD1M671</accession>
<dbReference type="GO" id="GO:0046872">
    <property type="term" value="F:metal ion binding"/>
    <property type="evidence" value="ECO:0007669"/>
    <property type="project" value="UniProtKB-KW"/>
</dbReference>
<evidence type="ECO:0000256" key="2">
    <source>
        <dbReference type="ARBA" id="ARBA00010617"/>
    </source>
</evidence>
<proteinExistence type="inferred from homology"/>
<dbReference type="GO" id="GO:0016705">
    <property type="term" value="F:oxidoreductase activity, acting on paired donors, with incorporation or reduction of molecular oxygen"/>
    <property type="evidence" value="ECO:0007669"/>
    <property type="project" value="UniProtKB-ARBA"/>
</dbReference>
<dbReference type="FunFam" id="1.10.630.10:FF:000029">
    <property type="entry name" value="Cytochrome P450 734A1"/>
    <property type="match status" value="1"/>
</dbReference>
<dbReference type="EMBL" id="JBGMDY010000006">
    <property type="protein sequence ID" value="KAL2331246.1"/>
    <property type="molecule type" value="Genomic_DNA"/>
</dbReference>
<evidence type="ECO:0000256" key="3">
    <source>
        <dbReference type="ARBA" id="ARBA00022617"/>
    </source>
</evidence>
<dbReference type="AlphaFoldDB" id="A0ABD1M671"/>
<comment type="subcellular location">
    <subcellularLocation>
        <location evidence="1">Membrane</location>
        <topology evidence="1">Single-pass membrane protein</topology>
    </subcellularLocation>
</comment>
<gene>
    <name evidence="13" type="ORF">Fmac_018827</name>
</gene>
<evidence type="ECO:0000313" key="13">
    <source>
        <dbReference type="EMBL" id="KAL2331246.1"/>
    </source>
</evidence>
<evidence type="ECO:0008006" key="15">
    <source>
        <dbReference type="Google" id="ProtNLM"/>
    </source>
</evidence>
<evidence type="ECO:0000256" key="5">
    <source>
        <dbReference type="ARBA" id="ARBA00022723"/>
    </source>
</evidence>
<evidence type="ECO:0000256" key="8">
    <source>
        <dbReference type="ARBA" id="ARBA00023004"/>
    </source>
</evidence>
<keyword evidence="3 11" id="KW-0349">Heme</keyword>
<evidence type="ECO:0000256" key="9">
    <source>
        <dbReference type="ARBA" id="ARBA00023033"/>
    </source>
</evidence>
<comment type="similarity">
    <text evidence="2 12">Belongs to the cytochrome P450 family.</text>
</comment>
<keyword evidence="6" id="KW-1133">Transmembrane helix</keyword>
<dbReference type="InterPro" id="IPR036396">
    <property type="entry name" value="Cyt_P450_sf"/>
</dbReference>
<dbReference type="InterPro" id="IPR001128">
    <property type="entry name" value="Cyt_P450"/>
</dbReference>
<reference evidence="13 14" key="1">
    <citation type="submission" date="2024-08" db="EMBL/GenBank/DDBJ databases">
        <title>Insights into the chromosomal genome structure of Flemingia macrophylla.</title>
        <authorList>
            <person name="Ding Y."/>
            <person name="Zhao Y."/>
            <person name="Bi W."/>
            <person name="Wu M."/>
            <person name="Zhao G."/>
            <person name="Gong Y."/>
            <person name="Li W."/>
            <person name="Zhang P."/>
        </authorList>
    </citation>
    <scope>NUCLEOTIDE SEQUENCE [LARGE SCALE GENOMIC DNA]</scope>
    <source>
        <strain evidence="13">DYQJB</strain>
        <tissue evidence="13">Leaf</tissue>
    </source>
</reference>